<protein>
    <submittedName>
        <fullName evidence="1">Uncharacterized protein</fullName>
    </submittedName>
</protein>
<proteinExistence type="predicted"/>
<keyword evidence="2" id="KW-1185">Reference proteome</keyword>
<dbReference type="InterPro" id="IPR055685">
    <property type="entry name" value="DUF7261"/>
</dbReference>
<evidence type="ECO:0000313" key="2">
    <source>
        <dbReference type="Proteomes" id="UP000198856"/>
    </source>
</evidence>
<dbReference type="OrthoDB" id="307144at2157"/>
<name>A0A1G8WR02_9EURY</name>
<dbReference type="STRING" id="890420.SAMN05216226_109152"/>
<dbReference type="AlphaFoldDB" id="A0A1G8WR02"/>
<evidence type="ECO:0000313" key="1">
    <source>
        <dbReference type="EMBL" id="SDJ80516.1"/>
    </source>
</evidence>
<dbReference type="EMBL" id="FNFC01000009">
    <property type="protein sequence ID" value="SDJ80516.1"/>
    <property type="molecule type" value="Genomic_DNA"/>
</dbReference>
<dbReference type="Proteomes" id="UP000198856">
    <property type="component" value="Unassembled WGS sequence"/>
</dbReference>
<gene>
    <name evidence="1" type="ORF">SAMN05216226_109152</name>
</gene>
<organism evidence="1 2">
    <name type="scientific">Halovenus aranensis</name>
    <dbReference type="NCBI Taxonomy" id="890420"/>
    <lineage>
        <taxon>Archaea</taxon>
        <taxon>Methanobacteriati</taxon>
        <taxon>Methanobacteriota</taxon>
        <taxon>Stenosarchaea group</taxon>
        <taxon>Halobacteria</taxon>
        <taxon>Halobacteriales</taxon>
        <taxon>Haloarculaceae</taxon>
        <taxon>Halovenus</taxon>
    </lineage>
</organism>
<sequence>MSGRSHDVTRRPWRDRGQLVLVAALALALALVALSVAYLQLGYDEDVHRLDQQPGQQLEGVLERALHNASVGIPEDYGWTDRDGAVQAITDRLNETVTRLETSRIHDGHVYAITRNETHATAWQSDNCLAGPNRQFGDCDSDTGVVVQERHGRTHILAVAFDLVITTPDSELSVTLTVEREPET</sequence>
<dbReference type="RefSeq" id="WP_092702824.1">
    <property type="nucleotide sequence ID" value="NZ_FNFC01000009.1"/>
</dbReference>
<accession>A0A1G8WR02</accession>
<dbReference type="Pfam" id="PF23922">
    <property type="entry name" value="DUF7261"/>
    <property type="match status" value="1"/>
</dbReference>
<reference evidence="1 2" key="1">
    <citation type="submission" date="2016-10" db="EMBL/GenBank/DDBJ databases">
        <authorList>
            <person name="de Groot N.N."/>
        </authorList>
    </citation>
    <scope>NUCLEOTIDE SEQUENCE [LARGE SCALE GENOMIC DNA]</scope>
    <source>
        <strain evidence="1 2">IBRC-M10015</strain>
    </source>
</reference>